<accession>A0ACB9QBS9</accession>
<proteinExistence type="predicted"/>
<evidence type="ECO:0000313" key="1">
    <source>
        <dbReference type="EMBL" id="KAI4357921.1"/>
    </source>
</evidence>
<organism evidence="1 2">
    <name type="scientific">Bauhinia variegata</name>
    <name type="common">Purple orchid tree</name>
    <name type="synonym">Phanera variegata</name>
    <dbReference type="NCBI Taxonomy" id="167791"/>
    <lineage>
        <taxon>Eukaryota</taxon>
        <taxon>Viridiplantae</taxon>
        <taxon>Streptophyta</taxon>
        <taxon>Embryophyta</taxon>
        <taxon>Tracheophyta</taxon>
        <taxon>Spermatophyta</taxon>
        <taxon>Magnoliopsida</taxon>
        <taxon>eudicotyledons</taxon>
        <taxon>Gunneridae</taxon>
        <taxon>Pentapetalae</taxon>
        <taxon>rosids</taxon>
        <taxon>fabids</taxon>
        <taxon>Fabales</taxon>
        <taxon>Fabaceae</taxon>
        <taxon>Cercidoideae</taxon>
        <taxon>Cercideae</taxon>
        <taxon>Bauhiniinae</taxon>
        <taxon>Bauhinia</taxon>
    </lineage>
</organism>
<comment type="caution">
    <text evidence="1">The sequence shown here is derived from an EMBL/GenBank/DDBJ whole genome shotgun (WGS) entry which is preliminary data.</text>
</comment>
<gene>
    <name evidence="1" type="ORF">L6164_001837</name>
</gene>
<name>A0ACB9QBS9_BAUVA</name>
<reference evidence="1 2" key="1">
    <citation type="journal article" date="2022" name="DNA Res.">
        <title>Chromosomal-level genome assembly of the orchid tree Bauhinia variegata (Leguminosae; Cercidoideae) supports the allotetraploid origin hypothesis of Bauhinia.</title>
        <authorList>
            <person name="Zhong Y."/>
            <person name="Chen Y."/>
            <person name="Zheng D."/>
            <person name="Pang J."/>
            <person name="Liu Y."/>
            <person name="Luo S."/>
            <person name="Meng S."/>
            <person name="Qian L."/>
            <person name="Wei D."/>
            <person name="Dai S."/>
            <person name="Zhou R."/>
        </authorList>
    </citation>
    <scope>NUCLEOTIDE SEQUENCE [LARGE SCALE GENOMIC DNA]</scope>
    <source>
        <strain evidence="1">BV-YZ2020</strain>
    </source>
</reference>
<evidence type="ECO:0000313" key="2">
    <source>
        <dbReference type="Proteomes" id="UP000828941"/>
    </source>
</evidence>
<dbReference type="EMBL" id="CM039426">
    <property type="protein sequence ID" value="KAI4357921.1"/>
    <property type="molecule type" value="Genomic_DNA"/>
</dbReference>
<sequence>MPRRVKKKTDQGTHADLISDLPRNVIDGILEHLPIRDAVRTSILSRKWRYMWVTSPRLEFDDKFFNGVMTNSNLGDYEIPNVITEVLLLHDGPINKFVLDIPPDYPVRIRCLGQWILFLSRNRINDLELVNQQAEAYEIPSHLFSCLDLTYLELSNFRLATPPDFSGFQSLAALHCYDIRFASTALENFICGCPLLEELTISYCSGFESLNISAASLKILYIEDARVIKSICFKKAKNLIDLTIILNRSAENVDGGRRSSNLTNFFSYLPKIEKLCLVDGYIKFLSSGSIPETLPKLLYNLKHLELDGINFNEAGDTLLTVCLLRSSPNLVELDIKSHTSLLHPALNLLEGLDCNGFCLEQLRTVNIEVKSVSDTILDLVQFLLTNSPSMEVLTFKVGLRKQSDAYRLLNISRDLLQLGRASPRAEINFLYEGVEGT</sequence>
<dbReference type="Proteomes" id="UP000828941">
    <property type="component" value="Chromosome 1"/>
</dbReference>
<protein>
    <submittedName>
        <fullName evidence="1">Uncharacterized protein</fullName>
    </submittedName>
</protein>
<keyword evidence="2" id="KW-1185">Reference proteome</keyword>